<proteinExistence type="predicted"/>
<comment type="caution">
    <text evidence="2">The sequence shown here is derived from an EMBL/GenBank/DDBJ whole genome shotgun (WGS) entry which is preliminary data.</text>
</comment>
<evidence type="ECO:0000256" key="1">
    <source>
        <dbReference type="SAM" id="MobiDB-lite"/>
    </source>
</evidence>
<dbReference type="Proteomes" id="UP000241890">
    <property type="component" value="Unassembled WGS sequence"/>
</dbReference>
<protein>
    <submittedName>
        <fullName evidence="2">Uncharacterized protein</fullName>
    </submittedName>
</protein>
<dbReference type="AlphaFoldDB" id="A0A2R5G6Z7"/>
<evidence type="ECO:0000313" key="2">
    <source>
        <dbReference type="EMBL" id="GBG25568.1"/>
    </source>
</evidence>
<gene>
    <name evidence="2" type="ORF">FCC1311_017872</name>
</gene>
<keyword evidence="3" id="KW-1185">Reference proteome</keyword>
<reference evidence="2 3" key="1">
    <citation type="submission" date="2017-12" db="EMBL/GenBank/DDBJ databases">
        <title>Sequencing, de novo assembly and annotation of complete genome of a new Thraustochytrid species, strain FCC1311.</title>
        <authorList>
            <person name="Sedici K."/>
            <person name="Godart F."/>
            <person name="Aiese Cigliano R."/>
            <person name="Sanseverino W."/>
            <person name="Barakat M."/>
            <person name="Ortet P."/>
            <person name="Marechal E."/>
            <person name="Cagnac O."/>
            <person name="Amato A."/>
        </authorList>
    </citation>
    <scope>NUCLEOTIDE SEQUENCE [LARGE SCALE GENOMIC DNA]</scope>
</reference>
<organism evidence="2 3">
    <name type="scientific">Hondaea fermentalgiana</name>
    <dbReference type="NCBI Taxonomy" id="2315210"/>
    <lineage>
        <taxon>Eukaryota</taxon>
        <taxon>Sar</taxon>
        <taxon>Stramenopiles</taxon>
        <taxon>Bigyra</taxon>
        <taxon>Labyrinthulomycetes</taxon>
        <taxon>Thraustochytrida</taxon>
        <taxon>Thraustochytriidae</taxon>
        <taxon>Hondaea</taxon>
    </lineage>
</organism>
<feature type="compositionally biased region" description="Low complexity" evidence="1">
    <location>
        <begin position="29"/>
        <end position="44"/>
    </location>
</feature>
<accession>A0A2R5G6Z7</accession>
<evidence type="ECO:0000313" key="3">
    <source>
        <dbReference type="Proteomes" id="UP000241890"/>
    </source>
</evidence>
<sequence>MGSSLSAAQLPVHNLGRIRSIMTSSKISWISKGGSNSSGNSAASRESNPASTRRPGYSRPRMETVEFLPIYVPKSPTGSNKSL</sequence>
<dbReference type="InParanoid" id="A0A2R5G6Z7"/>
<feature type="region of interest" description="Disordered" evidence="1">
    <location>
        <begin position="29"/>
        <end position="83"/>
    </location>
</feature>
<name>A0A2R5G6Z7_9STRA</name>
<dbReference type="EMBL" id="BEYU01000013">
    <property type="protein sequence ID" value="GBG25568.1"/>
    <property type="molecule type" value="Genomic_DNA"/>
</dbReference>